<proteinExistence type="predicted"/>
<reference evidence="1 2" key="1">
    <citation type="submission" date="2019-09" db="EMBL/GenBank/DDBJ databases">
        <title>Draft genome of the ectomycorrhizal ascomycete Sphaerosporella brunnea.</title>
        <authorList>
            <consortium name="DOE Joint Genome Institute"/>
            <person name="Benucci G.M."/>
            <person name="Marozzi G."/>
            <person name="Antonielli L."/>
            <person name="Sanchez S."/>
            <person name="Marco P."/>
            <person name="Wang X."/>
            <person name="Falini L.B."/>
            <person name="Barry K."/>
            <person name="Haridas S."/>
            <person name="Lipzen A."/>
            <person name="Labutti K."/>
            <person name="Grigoriev I.V."/>
            <person name="Murat C."/>
            <person name="Martin F."/>
            <person name="Albertini E."/>
            <person name="Donnini D."/>
            <person name="Bonito G."/>
        </authorList>
    </citation>
    <scope>NUCLEOTIDE SEQUENCE [LARGE SCALE GENOMIC DNA]</scope>
    <source>
        <strain evidence="1 2">Sb_GMNB300</strain>
    </source>
</reference>
<dbReference type="Gene3D" id="3.80.10.10">
    <property type="entry name" value="Ribonuclease Inhibitor"/>
    <property type="match status" value="1"/>
</dbReference>
<protein>
    <submittedName>
        <fullName evidence="1">Uncharacterized protein</fullName>
    </submittedName>
</protein>
<dbReference type="Proteomes" id="UP000326924">
    <property type="component" value="Unassembled WGS sequence"/>
</dbReference>
<dbReference type="InParanoid" id="A0A5J5EM73"/>
<comment type="caution">
    <text evidence="1">The sequence shown here is derived from an EMBL/GenBank/DDBJ whole genome shotgun (WGS) entry which is preliminary data.</text>
</comment>
<dbReference type="InterPro" id="IPR032675">
    <property type="entry name" value="LRR_dom_sf"/>
</dbReference>
<organism evidence="1 2">
    <name type="scientific">Sphaerosporella brunnea</name>
    <dbReference type="NCBI Taxonomy" id="1250544"/>
    <lineage>
        <taxon>Eukaryota</taxon>
        <taxon>Fungi</taxon>
        <taxon>Dikarya</taxon>
        <taxon>Ascomycota</taxon>
        <taxon>Pezizomycotina</taxon>
        <taxon>Pezizomycetes</taxon>
        <taxon>Pezizales</taxon>
        <taxon>Pyronemataceae</taxon>
        <taxon>Sphaerosporella</taxon>
    </lineage>
</organism>
<evidence type="ECO:0000313" key="2">
    <source>
        <dbReference type="Proteomes" id="UP000326924"/>
    </source>
</evidence>
<dbReference type="AlphaFoldDB" id="A0A5J5EM73"/>
<gene>
    <name evidence="1" type="ORF">FN846DRAFT_964258</name>
</gene>
<dbReference type="EMBL" id="VXIS01000203">
    <property type="protein sequence ID" value="KAA8897069.1"/>
    <property type="molecule type" value="Genomic_DNA"/>
</dbReference>
<name>A0A5J5EM73_9PEZI</name>
<keyword evidence="2" id="KW-1185">Reference proteome</keyword>
<evidence type="ECO:0000313" key="1">
    <source>
        <dbReference type="EMBL" id="KAA8897069.1"/>
    </source>
</evidence>
<sequence length="409" mass="45031">MACSGKTELCCAPPSKPEVAEWSTLMGCEHFEVNQSMNQYRPRHRINSTPTDSVTRSYHHFLQGSKTGEDGLTYKERTFRAQPCTLLNHKLPSSWDLAIPDPRPAGTGAHTLLHLARRTINTHVAEISPEALRLTPWTPFGAWIWADAVATRCDAFPVWAAFVQAYPAEAAAGVMGGRAYSLPSTERLAAVVGSVNAPGAQWLVKLRLSAPSTSAAEELVVLSELRNLRAMYISSSGGTGGVDDALIRAWSRAVVHDARVFLQLQLLSLRGFPCVTEKSLTYLSHFPASLKRLDLSGCHWSVQNVGGAGWELVSATRWRAEKTPAQVPTVKVVIGREYRKPRRADLVQEMRLVRVEKVEKKRKADTAVAAAAAAANKPVVRKKRLVDMGDLLAEFQFPRPRKPPEPKES</sequence>
<accession>A0A5J5EM73</accession>
<dbReference type="OrthoDB" id="5407508at2759"/>
<dbReference type="SUPFAM" id="SSF52047">
    <property type="entry name" value="RNI-like"/>
    <property type="match status" value="1"/>
</dbReference>